<feature type="non-terminal residue" evidence="2">
    <location>
        <position position="1"/>
    </location>
</feature>
<organism evidence="2 3">
    <name type="scientific">Cinara cedri</name>
    <dbReference type="NCBI Taxonomy" id="506608"/>
    <lineage>
        <taxon>Eukaryota</taxon>
        <taxon>Metazoa</taxon>
        <taxon>Ecdysozoa</taxon>
        <taxon>Arthropoda</taxon>
        <taxon>Hexapoda</taxon>
        <taxon>Insecta</taxon>
        <taxon>Pterygota</taxon>
        <taxon>Neoptera</taxon>
        <taxon>Paraneoptera</taxon>
        <taxon>Hemiptera</taxon>
        <taxon>Sternorrhyncha</taxon>
        <taxon>Aphidomorpha</taxon>
        <taxon>Aphidoidea</taxon>
        <taxon>Aphididae</taxon>
        <taxon>Lachninae</taxon>
        <taxon>Cinara</taxon>
    </lineage>
</organism>
<dbReference type="AlphaFoldDB" id="A0A5E4N0E6"/>
<feature type="non-terminal residue" evidence="2">
    <location>
        <position position="62"/>
    </location>
</feature>
<keyword evidence="3" id="KW-1185">Reference proteome</keyword>
<reference evidence="2 3" key="1">
    <citation type="submission" date="2019-08" db="EMBL/GenBank/DDBJ databases">
        <authorList>
            <person name="Alioto T."/>
            <person name="Alioto T."/>
            <person name="Gomez Garrido J."/>
        </authorList>
    </citation>
    <scope>NUCLEOTIDE SEQUENCE [LARGE SCALE GENOMIC DNA]</scope>
</reference>
<name>A0A5E4N0E6_9HEMI</name>
<evidence type="ECO:0000256" key="1">
    <source>
        <dbReference type="SAM" id="MobiDB-lite"/>
    </source>
</evidence>
<feature type="region of interest" description="Disordered" evidence="1">
    <location>
        <begin position="1"/>
        <end position="39"/>
    </location>
</feature>
<accession>A0A5E4N0E6</accession>
<evidence type="ECO:0000313" key="3">
    <source>
        <dbReference type="Proteomes" id="UP000325440"/>
    </source>
</evidence>
<dbReference type="EMBL" id="CABPRJ010001464">
    <property type="protein sequence ID" value="VVC38141.1"/>
    <property type="molecule type" value="Genomic_DNA"/>
</dbReference>
<sequence>LRPVTPSFGGRGGGPVESGVQCPAEWPPSPVRPPPRRVDRYAKPEITNSSGRCAAGLLPTCV</sequence>
<protein>
    <submittedName>
        <fullName evidence="2">Uncharacterized protein</fullName>
    </submittedName>
</protein>
<proteinExistence type="predicted"/>
<dbReference type="Proteomes" id="UP000325440">
    <property type="component" value="Unassembled WGS sequence"/>
</dbReference>
<gene>
    <name evidence="2" type="ORF">CINCED_3A007120</name>
</gene>
<evidence type="ECO:0000313" key="2">
    <source>
        <dbReference type="EMBL" id="VVC38141.1"/>
    </source>
</evidence>